<dbReference type="CDD" id="cd08948">
    <property type="entry name" value="5beta-POR_like_SDR_a"/>
    <property type="match status" value="1"/>
</dbReference>
<dbReference type="OrthoDB" id="4392084at2"/>
<name>A0A1Z3HSF2_9CYAN</name>
<organism evidence="2 3">
    <name type="scientific">Halomicronema hongdechloris C2206</name>
    <dbReference type="NCBI Taxonomy" id="1641165"/>
    <lineage>
        <taxon>Bacteria</taxon>
        <taxon>Bacillati</taxon>
        <taxon>Cyanobacteriota</taxon>
        <taxon>Cyanophyceae</taxon>
        <taxon>Nodosilineales</taxon>
        <taxon>Nodosilineaceae</taxon>
        <taxon>Halomicronema</taxon>
    </lineage>
</organism>
<accession>A0A1Z3HSF2</accession>
<dbReference type="EMBL" id="CP021983">
    <property type="protein sequence ID" value="ASC73240.1"/>
    <property type="molecule type" value="Genomic_DNA"/>
</dbReference>
<dbReference type="SUPFAM" id="SSF51735">
    <property type="entry name" value="NAD(P)-binding Rossmann-fold domains"/>
    <property type="match status" value="1"/>
</dbReference>
<dbReference type="AlphaFoldDB" id="A0A1Z3HSF2"/>
<dbReference type="InterPro" id="IPR055222">
    <property type="entry name" value="PRISE-like_Rossmann-fold"/>
</dbReference>
<protein>
    <recommendedName>
        <fullName evidence="1">PRISE-like Rossmann-fold domain-containing protein</fullName>
    </recommendedName>
</protein>
<dbReference type="Gene3D" id="3.40.50.720">
    <property type="entry name" value="NAD(P)-binding Rossmann-like Domain"/>
    <property type="match status" value="1"/>
</dbReference>
<evidence type="ECO:0000313" key="2">
    <source>
        <dbReference type="EMBL" id="ASC73240.1"/>
    </source>
</evidence>
<dbReference type="InterPro" id="IPR036291">
    <property type="entry name" value="NAD(P)-bd_dom_sf"/>
</dbReference>
<dbReference type="Proteomes" id="UP000191901">
    <property type="component" value="Chromosome"/>
</dbReference>
<dbReference type="RefSeq" id="WP_088430846.1">
    <property type="nucleotide sequence ID" value="NZ_CP021983.2"/>
</dbReference>
<dbReference type="STRING" id="1641165.XM38_16700"/>
<evidence type="ECO:0000259" key="1">
    <source>
        <dbReference type="Pfam" id="PF22917"/>
    </source>
</evidence>
<evidence type="ECO:0000313" key="3">
    <source>
        <dbReference type="Proteomes" id="UP000191901"/>
    </source>
</evidence>
<dbReference type="KEGG" id="hhg:XM38_042020"/>
<dbReference type="PANTHER" id="PTHR32487:SF0">
    <property type="entry name" value="3-OXO-DELTA(4,5)-STEROID 5-BETA-REDUCTASE"/>
    <property type="match status" value="1"/>
</dbReference>
<keyword evidence="3" id="KW-1185">Reference proteome</keyword>
<feature type="domain" description="PRISE-like Rossmann-fold" evidence="1">
    <location>
        <begin position="58"/>
        <end position="351"/>
    </location>
</feature>
<dbReference type="Pfam" id="PF22917">
    <property type="entry name" value="PRISE"/>
    <property type="match status" value="1"/>
</dbReference>
<proteinExistence type="predicted"/>
<dbReference type="PANTHER" id="PTHR32487">
    <property type="entry name" value="3-OXO-DELTA(4,5)-STEROID 5-BETA-REDUCTASE"/>
    <property type="match status" value="1"/>
</dbReference>
<sequence>MTTSMQALIAGASGIIGRGTARTLRERDIPVQGLARRPIHGMETVSVDLCDRTATVDAIAQQAAHTTHLFYAALAPHPNLSLEAQQNAQMLATLLDALEKASAPLERVVIYQGFKIYGIHLPGAVVPTPAREDDASHMPPNLYQAQAAILTERAPHADWDYVVLRPDLVVDGNGYGNPMHIALTIGVFAELSRELGIPLRYPGTNAAYQVLMQFTDADLLGRASLWAATTPAAGGEAFNVTNGDVFRWQRLWPDVAEYLGLDMAPPIPLKLTEHMADKGEVWRRLAERHGLVEPNLDKLVGWAFGDMLFNTETDIISDVNKIRRFGFTETADARLTLLKALDRLKEQRVLP</sequence>
<reference evidence="2 3" key="1">
    <citation type="journal article" date="2016" name="Biochim. Biophys. Acta">
        <title>Characterization of red-shifted phycobilisomes isolated from the chlorophyll f-containing cyanobacterium Halomicronema hongdechloris.</title>
        <authorList>
            <person name="Li Y."/>
            <person name="Lin Y."/>
            <person name="Garvey C.J."/>
            <person name="Birch D."/>
            <person name="Corkery R.W."/>
            <person name="Loughlin P.C."/>
            <person name="Scheer H."/>
            <person name="Willows R.D."/>
            <person name="Chen M."/>
        </authorList>
    </citation>
    <scope>NUCLEOTIDE SEQUENCE [LARGE SCALE GENOMIC DNA]</scope>
    <source>
        <strain evidence="2 3">C2206</strain>
    </source>
</reference>
<gene>
    <name evidence="2" type="ORF">XM38_042020</name>
</gene>